<protein>
    <recommendedName>
        <fullName evidence="3">Tyr recombinase domain-containing protein</fullName>
    </recommendedName>
</protein>
<dbReference type="PANTHER" id="PTHR30349">
    <property type="entry name" value="PHAGE INTEGRASE-RELATED"/>
    <property type="match status" value="1"/>
</dbReference>
<reference evidence="4" key="1">
    <citation type="submission" date="2021-01" db="EMBL/GenBank/DDBJ databases">
        <title>Whole genome shotgun sequence of Actinoplanes capillaceus NBRC 16408.</title>
        <authorList>
            <person name="Komaki H."/>
            <person name="Tamura T."/>
        </authorList>
    </citation>
    <scope>NUCLEOTIDE SEQUENCE [LARGE SCALE GENOMIC DNA]</scope>
    <source>
        <strain evidence="4">NBRC 16408</strain>
    </source>
</reference>
<evidence type="ECO:0000256" key="2">
    <source>
        <dbReference type="SAM" id="MobiDB-lite"/>
    </source>
</evidence>
<dbReference type="Gene3D" id="1.10.443.10">
    <property type="entry name" value="Intergrase catalytic core"/>
    <property type="match status" value="1"/>
</dbReference>
<gene>
    <name evidence="4" type="ORF">Aca07nite_18460</name>
</gene>
<dbReference type="SUPFAM" id="SSF56349">
    <property type="entry name" value="DNA breaking-rejoining enzymes"/>
    <property type="match status" value="1"/>
</dbReference>
<evidence type="ECO:0000313" key="4">
    <source>
        <dbReference type="EMBL" id="GID44571.1"/>
    </source>
</evidence>
<dbReference type="EMBL" id="BOMF01000033">
    <property type="protein sequence ID" value="GID44571.1"/>
    <property type="molecule type" value="Genomic_DNA"/>
</dbReference>
<dbReference type="InterPro" id="IPR002104">
    <property type="entry name" value="Integrase_catalytic"/>
</dbReference>
<evidence type="ECO:0000259" key="3">
    <source>
        <dbReference type="PROSITE" id="PS51898"/>
    </source>
</evidence>
<name>A0ABQ3WEZ2_9ACTN</name>
<dbReference type="CDD" id="cd01189">
    <property type="entry name" value="INT_ICEBs1_C_like"/>
    <property type="match status" value="1"/>
</dbReference>
<evidence type="ECO:0000256" key="1">
    <source>
        <dbReference type="ARBA" id="ARBA00023172"/>
    </source>
</evidence>
<organism evidence="4">
    <name type="scientific">Actinoplanes campanulatus</name>
    <dbReference type="NCBI Taxonomy" id="113559"/>
    <lineage>
        <taxon>Bacteria</taxon>
        <taxon>Bacillati</taxon>
        <taxon>Actinomycetota</taxon>
        <taxon>Actinomycetes</taxon>
        <taxon>Micromonosporales</taxon>
        <taxon>Micromonosporaceae</taxon>
        <taxon>Actinoplanes</taxon>
    </lineage>
</organism>
<dbReference type="PANTHER" id="PTHR30349:SF64">
    <property type="entry name" value="PROPHAGE INTEGRASE INTD-RELATED"/>
    <property type="match status" value="1"/>
</dbReference>
<dbReference type="InterPro" id="IPR050090">
    <property type="entry name" value="Tyrosine_recombinase_XerCD"/>
</dbReference>
<dbReference type="PROSITE" id="PS51898">
    <property type="entry name" value="TYR_RECOMBINASE"/>
    <property type="match status" value="1"/>
</dbReference>
<accession>A0ABQ3WEZ2</accession>
<dbReference type="RefSeq" id="WP_308442784.1">
    <property type="nucleotide sequence ID" value="NZ_BAAAGQ010000007.1"/>
</dbReference>
<dbReference type="InterPro" id="IPR013762">
    <property type="entry name" value="Integrase-like_cat_sf"/>
</dbReference>
<proteinExistence type="predicted"/>
<keyword evidence="1" id="KW-0233">DNA recombination</keyword>
<comment type="caution">
    <text evidence="4">The sequence shown here is derived from an EMBL/GenBank/DDBJ whole genome shotgun (WGS) entry which is preliminary data.</text>
</comment>
<feature type="domain" description="Tyr recombinase" evidence="3">
    <location>
        <begin position="13"/>
        <end position="197"/>
    </location>
</feature>
<dbReference type="Pfam" id="PF00589">
    <property type="entry name" value="Phage_integrase"/>
    <property type="match status" value="1"/>
</dbReference>
<sequence length="246" mass="26658">MATGVRLPRVGKAEKVFLTHAQVADLADAAEPHGLIVRVLAYTGLRWGELAALKVKRIDLTRRRLLVAESMTEVNGKAVFGTPKTHQRRSVPVPRFLVDPLKGLMTGRDRDELVFTSPEGGVLRNNNFRRRAFDRAAESVGLKGLTPHELRHTAASLAVAEGANVKAVQRMLGHASAAMTLDVYADLFEDELDQVADRLDQAVTGRSADYLRTDPAGPAFDAVRPPAKKQVGKVGRAGLEPATEGL</sequence>
<feature type="region of interest" description="Disordered" evidence="2">
    <location>
        <begin position="216"/>
        <end position="246"/>
    </location>
</feature>
<dbReference type="InterPro" id="IPR011010">
    <property type="entry name" value="DNA_brk_join_enz"/>
</dbReference>